<evidence type="ECO:0008006" key="5">
    <source>
        <dbReference type="Google" id="ProtNLM"/>
    </source>
</evidence>
<keyword evidence="2" id="KW-1133">Transmembrane helix</keyword>
<accession>A0A1F7XND9</accession>
<organism evidence="3 4">
    <name type="scientific">Candidatus Woesebacteria bacterium RBG_16_42_24</name>
    <dbReference type="NCBI Taxonomy" id="1802485"/>
    <lineage>
        <taxon>Bacteria</taxon>
        <taxon>Candidatus Woeseibacteriota</taxon>
    </lineage>
</organism>
<dbReference type="Proteomes" id="UP000177382">
    <property type="component" value="Unassembled WGS sequence"/>
</dbReference>
<dbReference type="EMBL" id="MGFX01000001">
    <property type="protein sequence ID" value="OGM15785.1"/>
    <property type="molecule type" value="Genomic_DNA"/>
</dbReference>
<keyword evidence="2" id="KW-0472">Membrane</keyword>
<feature type="transmembrane region" description="Helical" evidence="2">
    <location>
        <begin position="48"/>
        <end position="66"/>
    </location>
</feature>
<evidence type="ECO:0000313" key="3">
    <source>
        <dbReference type="EMBL" id="OGM15785.1"/>
    </source>
</evidence>
<proteinExistence type="predicted"/>
<protein>
    <recommendedName>
        <fullName evidence="5">DUF5673 domain-containing protein</fullName>
    </recommendedName>
</protein>
<keyword evidence="2" id="KW-0812">Transmembrane</keyword>
<comment type="caution">
    <text evidence="3">The sequence shown here is derived from an EMBL/GenBank/DDBJ whole genome shotgun (WGS) entry which is preliminary data.</text>
</comment>
<dbReference type="AlphaFoldDB" id="A0A1F7XND9"/>
<reference evidence="3 4" key="1">
    <citation type="journal article" date="2016" name="Nat. Commun.">
        <title>Thousands of microbial genomes shed light on interconnected biogeochemical processes in an aquifer system.</title>
        <authorList>
            <person name="Anantharaman K."/>
            <person name="Brown C.T."/>
            <person name="Hug L.A."/>
            <person name="Sharon I."/>
            <person name="Castelle C.J."/>
            <person name="Probst A.J."/>
            <person name="Thomas B.C."/>
            <person name="Singh A."/>
            <person name="Wilkins M.J."/>
            <person name="Karaoz U."/>
            <person name="Brodie E.L."/>
            <person name="Williams K.H."/>
            <person name="Hubbard S.S."/>
            <person name="Banfield J.F."/>
        </authorList>
    </citation>
    <scope>NUCLEOTIDE SEQUENCE [LARGE SCALE GENOMIC DNA]</scope>
</reference>
<evidence type="ECO:0000313" key="4">
    <source>
        <dbReference type="Proteomes" id="UP000177382"/>
    </source>
</evidence>
<dbReference type="STRING" id="1802485.A2V97_03365"/>
<evidence type="ECO:0000256" key="2">
    <source>
        <dbReference type="SAM" id="Phobius"/>
    </source>
</evidence>
<sequence length="184" mass="21074">MPAEDEKEGTLKEEGKIPQPVVLRPEPEKELVSWEAPARPFKRRDRQFYVTIFAIAGIVALILFFVEGFMPVVLIVSLVFLFYVMNTVEPGHVEYKITNKGVKVAGRKTEWSVMTRFWFMKRFDSELVIFETLVLPGRLEIVLKDGIKDEVKKAISTYLAEEEVPPSALDKAANWFARKLPGNQ</sequence>
<name>A0A1F7XND9_9BACT</name>
<evidence type="ECO:0000256" key="1">
    <source>
        <dbReference type="SAM" id="MobiDB-lite"/>
    </source>
</evidence>
<feature type="transmembrane region" description="Helical" evidence="2">
    <location>
        <begin position="72"/>
        <end position="88"/>
    </location>
</feature>
<gene>
    <name evidence="3" type="ORF">A2V97_03365</name>
</gene>
<feature type="region of interest" description="Disordered" evidence="1">
    <location>
        <begin position="1"/>
        <end position="20"/>
    </location>
</feature>